<reference evidence="2 3" key="1">
    <citation type="submission" date="2020-02" db="EMBL/GenBank/DDBJ databases">
        <authorList>
            <person name="Ferguson B K."/>
        </authorList>
    </citation>
    <scope>NUCLEOTIDE SEQUENCE [LARGE SCALE GENOMIC DNA]</scope>
</reference>
<proteinExistence type="predicted"/>
<gene>
    <name evidence="2" type="ORF">TBRA_LOCUS6373</name>
</gene>
<sequence length="644" mass="72872">MARRLPYQRRRYTHRVSRRFTSARRLFARQREEKIDDSRRSHARIFQRRCTGFIHQKQPPQKFEQIRLSGDNWSVGLVEIHVPNTIEHVSDEEAAFSIDNSRDNIFHRFKSGNFQSLEDLITSINDSPDFTDHLQIGPSLTRSGYYCIERLCSCKRDHKIIFHNKILDVLGFERAPRMILSPTSNRVIEATRPASLVLPANDQLYVYCDVCLPSFVGDTQSSLLRIVTLDSSKTSFGRSIVRYFAPPHYVPVLHRNFQTISLDIRTSQGVNPPFTSGTLLSLRVIQSLYDKLRKMDYIIDLQGYVCPDGKFLPKEIAVVSLLLHSSSNWIISPPDDYLNYSTEVRKCIELYSQKVHGIQWPEGSVCADKLYAHLKNILLSANNIYIFVDSSSKKTFLEILLGQRKSPLPLESNNKPIKKRAVLESRDECGPFLDIPPQFHTEEIENPIKSSPLTWKEDTPWSPRISVASPHLHAAYQRINDIVQLSSTSHSIIIDVTSKSRADADHANGSVISTYGSVVHQLELGLRHDFAWSFIHADVPYPILGADALAHFDLMPDLKRHRLIDNVTKLSVKGQLAPAPVCSISAIDPTHPLAPLLSKYPQVINPARPGSSHAKGVLHHLQTTGGPTAQRARRLAPDKFSAAR</sequence>
<accession>A0A6H5IAQ7</accession>
<name>A0A6H5IAQ7_9HYME</name>
<dbReference type="OrthoDB" id="9973206at2759"/>
<dbReference type="EMBL" id="CADCXV010000744">
    <property type="protein sequence ID" value="CAB0034475.1"/>
    <property type="molecule type" value="Genomic_DNA"/>
</dbReference>
<protein>
    <submittedName>
        <fullName evidence="2">Uncharacterized protein</fullName>
    </submittedName>
</protein>
<organism evidence="2 3">
    <name type="scientific">Trichogramma brassicae</name>
    <dbReference type="NCBI Taxonomy" id="86971"/>
    <lineage>
        <taxon>Eukaryota</taxon>
        <taxon>Metazoa</taxon>
        <taxon>Ecdysozoa</taxon>
        <taxon>Arthropoda</taxon>
        <taxon>Hexapoda</taxon>
        <taxon>Insecta</taxon>
        <taxon>Pterygota</taxon>
        <taxon>Neoptera</taxon>
        <taxon>Endopterygota</taxon>
        <taxon>Hymenoptera</taxon>
        <taxon>Apocrita</taxon>
        <taxon>Proctotrupomorpha</taxon>
        <taxon>Chalcidoidea</taxon>
        <taxon>Trichogrammatidae</taxon>
        <taxon>Trichogramma</taxon>
    </lineage>
</organism>
<dbReference type="Proteomes" id="UP000479190">
    <property type="component" value="Unassembled WGS sequence"/>
</dbReference>
<dbReference type="AlphaFoldDB" id="A0A6H5IAQ7"/>
<evidence type="ECO:0000256" key="1">
    <source>
        <dbReference type="SAM" id="MobiDB-lite"/>
    </source>
</evidence>
<feature type="region of interest" description="Disordered" evidence="1">
    <location>
        <begin position="622"/>
        <end position="644"/>
    </location>
</feature>
<keyword evidence="3" id="KW-1185">Reference proteome</keyword>
<evidence type="ECO:0000313" key="3">
    <source>
        <dbReference type="Proteomes" id="UP000479190"/>
    </source>
</evidence>
<evidence type="ECO:0000313" key="2">
    <source>
        <dbReference type="EMBL" id="CAB0034475.1"/>
    </source>
</evidence>